<sequence length="120" mass="12980">MIGIDIISIARMQKFIEKFDRGALERFLCEKEIALCMNTNKSINIPRAAGFWAAKEACSKALGVGIGSKLNFLDMHISKSSTNAPSIHLASEKINDFNVTNIALSISHDGGFAIAVVVVI</sequence>
<evidence type="ECO:0000313" key="9">
    <source>
        <dbReference type="EMBL" id="AAP78152.1"/>
    </source>
</evidence>
<keyword evidence="5" id="KW-0460">Magnesium</keyword>
<feature type="domain" description="4'-phosphopantetheinyl transferase" evidence="8">
    <location>
        <begin position="2"/>
        <end position="94"/>
    </location>
</feature>
<dbReference type="InterPro" id="IPR037143">
    <property type="entry name" value="4-PPantetheinyl_Trfase_dom_sf"/>
</dbReference>
<evidence type="ECO:0000259" key="8">
    <source>
        <dbReference type="Pfam" id="PF01648"/>
    </source>
</evidence>
<dbReference type="EMBL" id="AE017125">
    <property type="protein sequence ID" value="AAP78152.1"/>
    <property type="molecule type" value="Genomic_DNA"/>
</dbReference>
<dbReference type="Proteomes" id="UP000002495">
    <property type="component" value="Chromosome"/>
</dbReference>
<evidence type="ECO:0000313" key="10">
    <source>
        <dbReference type="Proteomes" id="UP000002495"/>
    </source>
</evidence>
<keyword evidence="2 9" id="KW-0808">Transferase</keyword>
<proteinExistence type="predicted"/>
<reference evidence="9 10" key="1">
    <citation type="journal article" date="2003" name="Proc. Natl. Acad. Sci. U.S.A.">
        <title>The complete genome sequence of the carcinogenic bacterium Helicobacter hepaticus.</title>
        <authorList>
            <person name="Suerbaum S."/>
            <person name="Josenhans C."/>
            <person name="Sterzenbach T."/>
            <person name="Drescher B."/>
            <person name="Brandt P."/>
            <person name="Bell M."/>
            <person name="Droege M."/>
            <person name="Fartmann B."/>
            <person name="Fischer H.-P."/>
            <person name="Ge Z."/>
            <person name="Hoerster A."/>
            <person name="Holland R."/>
            <person name="Klein K."/>
            <person name="Koenig J."/>
            <person name="Macko L."/>
            <person name="Mendz G.L."/>
            <person name="Nyakatura G."/>
            <person name="Schauer D.B."/>
            <person name="Shen Z."/>
            <person name="Weber J."/>
            <person name="Frosch M."/>
            <person name="Fox J.G."/>
        </authorList>
    </citation>
    <scope>NUCLEOTIDE SEQUENCE [LARGE SCALE GENOMIC DNA]</scope>
    <source>
        <strain evidence="10">ATCC 51449 / 3B1</strain>
    </source>
</reference>
<dbReference type="AlphaFoldDB" id="Q7VFX0"/>
<keyword evidence="7" id="KW-0275">Fatty acid biosynthesis</keyword>
<keyword evidence="1" id="KW-0444">Lipid biosynthesis</keyword>
<keyword evidence="6" id="KW-0443">Lipid metabolism</keyword>
<keyword evidence="10" id="KW-1185">Reference proteome</keyword>
<keyword evidence="4" id="KW-0276">Fatty acid metabolism</keyword>
<dbReference type="NCBIfam" id="TIGR00556">
    <property type="entry name" value="pantethn_trn"/>
    <property type="match status" value="1"/>
</dbReference>
<name>Q7VFX0_HELHP</name>
<organism evidence="9 10">
    <name type="scientific">Helicobacter hepaticus (strain ATCC 51449 / 3B1)</name>
    <dbReference type="NCBI Taxonomy" id="235279"/>
    <lineage>
        <taxon>Bacteria</taxon>
        <taxon>Pseudomonadati</taxon>
        <taxon>Campylobacterota</taxon>
        <taxon>Epsilonproteobacteria</taxon>
        <taxon>Campylobacterales</taxon>
        <taxon>Helicobacteraceae</taxon>
        <taxon>Helicobacter</taxon>
    </lineage>
</organism>
<dbReference type="STRING" id="235279.HH_1555"/>
<evidence type="ECO:0000256" key="1">
    <source>
        <dbReference type="ARBA" id="ARBA00022516"/>
    </source>
</evidence>
<dbReference type="HOGENOM" id="CLU_089696_0_2_7"/>
<evidence type="ECO:0000256" key="6">
    <source>
        <dbReference type="ARBA" id="ARBA00023098"/>
    </source>
</evidence>
<keyword evidence="3" id="KW-0479">Metal-binding</keyword>
<dbReference type="eggNOG" id="COG0736">
    <property type="taxonomic scope" value="Bacteria"/>
</dbReference>
<accession>Q7VFX0</accession>
<dbReference type="GO" id="GO:0000287">
    <property type="term" value="F:magnesium ion binding"/>
    <property type="evidence" value="ECO:0007669"/>
    <property type="project" value="InterPro"/>
</dbReference>
<dbReference type="EC" id="2.7.8.7" evidence="9"/>
<dbReference type="GO" id="GO:0008897">
    <property type="term" value="F:holo-[acyl-carrier-protein] synthase activity"/>
    <property type="evidence" value="ECO:0007669"/>
    <property type="project" value="UniProtKB-EC"/>
</dbReference>
<evidence type="ECO:0000256" key="4">
    <source>
        <dbReference type="ARBA" id="ARBA00022832"/>
    </source>
</evidence>
<dbReference type="InterPro" id="IPR002582">
    <property type="entry name" value="ACPS"/>
</dbReference>
<dbReference type="RefSeq" id="WP_011116395.1">
    <property type="nucleotide sequence ID" value="NC_004917.1"/>
</dbReference>
<evidence type="ECO:0000256" key="2">
    <source>
        <dbReference type="ARBA" id="ARBA00022679"/>
    </source>
</evidence>
<dbReference type="Gene3D" id="3.90.470.20">
    <property type="entry name" value="4'-phosphopantetheinyl transferase domain"/>
    <property type="match status" value="1"/>
</dbReference>
<dbReference type="InterPro" id="IPR008278">
    <property type="entry name" value="4-PPantetheinyl_Trfase_dom"/>
</dbReference>
<evidence type="ECO:0000256" key="7">
    <source>
        <dbReference type="ARBA" id="ARBA00023160"/>
    </source>
</evidence>
<gene>
    <name evidence="9" type="primary">acpS</name>
    <name evidence="9" type="ordered locus">HH_1555</name>
</gene>
<dbReference type="KEGG" id="hhe:HH_1555"/>
<dbReference type="GO" id="GO:0006633">
    <property type="term" value="P:fatty acid biosynthetic process"/>
    <property type="evidence" value="ECO:0007669"/>
    <property type="project" value="UniProtKB-KW"/>
</dbReference>
<dbReference type="InterPro" id="IPR004568">
    <property type="entry name" value="Ppantetheine-prot_Trfase_dom"/>
</dbReference>
<dbReference type="OrthoDB" id="517356at2"/>
<evidence type="ECO:0000256" key="3">
    <source>
        <dbReference type="ARBA" id="ARBA00022723"/>
    </source>
</evidence>
<dbReference type="NCBIfam" id="TIGR00516">
    <property type="entry name" value="acpS"/>
    <property type="match status" value="1"/>
</dbReference>
<dbReference type="Pfam" id="PF01648">
    <property type="entry name" value="ACPS"/>
    <property type="match status" value="1"/>
</dbReference>
<protein>
    <submittedName>
        <fullName evidence="9">Putative holo-[acyl-carrier protein] synthase</fullName>
        <ecNumber evidence="9">2.7.8.7</ecNumber>
    </submittedName>
</protein>
<evidence type="ECO:0000256" key="5">
    <source>
        <dbReference type="ARBA" id="ARBA00022842"/>
    </source>
</evidence>
<dbReference type="SUPFAM" id="SSF56214">
    <property type="entry name" value="4'-phosphopantetheinyl transferase"/>
    <property type="match status" value="1"/>
</dbReference>